<keyword evidence="3 6" id="KW-0812">Transmembrane</keyword>
<accession>A0A3G9K4W0</accession>
<dbReference type="InterPro" id="IPR051598">
    <property type="entry name" value="TSUP/Inactive_protease-like"/>
</dbReference>
<dbReference type="InterPro" id="IPR002781">
    <property type="entry name" value="TM_pro_TauE-like"/>
</dbReference>
<feature type="transmembrane region" description="Helical" evidence="6">
    <location>
        <begin position="243"/>
        <end position="260"/>
    </location>
</feature>
<protein>
    <recommendedName>
        <fullName evidence="6">Probable membrane transporter protein</fullName>
    </recommendedName>
</protein>
<evidence type="ECO:0000256" key="6">
    <source>
        <dbReference type="RuleBase" id="RU363041"/>
    </source>
</evidence>
<dbReference type="GeneID" id="88848348"/>
<evidence type="ECO:0000256" key="1">
    <source>
        <dbReference type="ARBA" id="ARBA00004141"/>
    </source>
</evidence>
<feature type="transmembrane region" description="Helical" evidence="6">
    <location>
        <begin position="107"/>
        <end position="128"/>
    </location>
</feature>
<evidence type="ECO:0000256" key="5">
    <source>
        <dbReference type="ARBA" id="ARBA00023136"/>
    </source>
</evidence>
<comment type="subcellular location">
    <subcellularLocation>
        <location evidence="6">Cell membrane</location>
        <topology evidence="6">Multi-pass membrane protein</topology>
    </subcellularLocation>
    <subcellularLocation>
        <location evidence="1">Membrane</location>
        <topology evidence="1">Multi-pass membrane protein</topology>
    </subcellularLocation>
</comment>
<keyword evidence="8" id="KW-1185">Reference proteome</keyword>
<evidence type="ECO:0000313" key="7">
    <source>
        <dbReference type="EMBL" id="BBH49612.1"/>
    </source>
</evidence>
<organism evidence="7 8">
    <name type="scientific">Parolsenella catena</name>
    <dbReference type="NCBI Taxonomy" id="2003188"/>
    <lineage>
        <taxon>Bacteria</taxon>
        <taxon>Bacillati</taxon>
        <taxon>Actinomycetota</taxon>
        <taxon>Coriobacteriia</taxon>
        <taxon>Coriobacteriales</taxon>
        <taxon>Atopobiaceae</taxon>
        <taxon>Parolsenella</taxon>
    </lineage>
</organism>
<dbReference type="PANTHER" id="PTHR43701">
    <property type="entry name" value="MEMBRANE TRANSPORTER PROTEIN MJ0441-RELATED"/>
    <property type="match status" value="1"/>
</dbReference>
<feature type="transmembrane region" description="Helical" evidence="6">
    <location>
        <begin position="6"/>
        <end position="30"/>
    </location>
</feature>
<feature type="transmembrane region" description="Helical" evidence="6">
    <location>
        <begin position="148"/>
        <end position="174"/>
    </location>
</feature>
<keyword evidence="4 6" id="KW-1133">Transmembrane helix</keyword>
<proteinExistence type="inferred from homology"/>
<keyword evidence="6" id="KW-1003">Cell membrane</keyword>
<evidence type="ECO:0000256" key="3">
    <source>
        <dbReference type="ARBA" id="ARBA00022692"/>
    </source>
</evidence>
<dbReference type="Pfam" id="PF01925">
    <property type="entry name" value="TauE"/>
    <property type="match status" value="1"/>
</dbReference>
<feature type="transmembrane region" description="Helical" evidence="6">
    <location>
        <begin position="74"/>
        <end position="95"/>
    </location>
</feature>
<keyword evidence="5 6" id="KW-0472">Membrane</keyword>
<sequence>MPLSYLAVFIVAFLASLLGPLCGIGGGVIIKPVVDAMNVMPVATVSFLSSISVLTMSLATLTQNAVAKTSTVNVRSMLPLALGSAVGGVVGKLVFNSLGTILPDAELVGAAQAAVLIVLTAVVFVYTIRRSSIQGLNVQAGAAKAGIGFVAGALWSFLGIGGGPFNLAILTFFFAMYAKPAAQASLFIIAFSQTASLVYSLAGGGIPEFAPVALIGMCVAAVCGSVVGRKVAKRVSTSTIDRLYLFALVLIALICCYNFARFTGLVSL</sequence>
<dbReference type="OrthoDB" id="3181470at2"/>
<reference evidence="8" key="1">
    <citation type="submission" date="2018-11" db="EMBL/GenBank/DDBJ databases">
        <title>Comparative genomics of Parolsenella catena and Libanicoccus massiliensis: Reclassification of Libanicoccus massiliensis as Parolsenella massiliensis comb. nov.</title>
        <authorList>
            <person name="Sakamoto M."/>
            <person name="Ikeyama N."/>
            <person name="Murakami T."/>
            <person name="Mori H."/>
            <person name="Yuki M."/>
            <person name="Ohkuma M."/>
        </authorList>
    </citation>
    <scope>NUCLEOTIDE SEQUENCE [LARGE SCALE GENOMIC DNA]</scope>
    <source>
        <strain evidence="8">JCM 31932</strain>
    </source>
</reference>
<comment type="similarity">
    <text evidence="2 6">Belongs to the 4-toluene sulfonate uptake permease (TSUP) (TC 2.A.102) family.</text>
</comment>
<dbReference type="RefSeq" id="WP_126420842.1">
    <property type="nucleotide sequence ID" value="NZ_AP019367.1"/>
</dbReference>
<feature type="transmembrane region" description="Helical" evidence="6">
    <location>
        <begin position="212"/>
        <end position="231"/>
    </location>
</feature>
<evidence type="ECO:0000256" key="2">
    <source>
        <dbReference type="ARBA" id="ARBA00009142"/>
    </source>
</evidence>
<dbReference type="EMBL" id="AP019367">
    <property type="protein sequence ID" value="BBH49612.1"/>
    <property type="molecule type" value="Genomic_DNA"/>
</dbReference>
<dbReference type="KEGG" id="pcat:Pcatena_01990"/>
<dbReference type="AlphaFoldDB" id="A0A3G9K4W0"/>
<evidence type="ECO:0000256" key="4">
    <source>
        <dbReference type="ARBA" id="ARBA00022989"/>
    </source>
</evidence>
<gene>
    <name evidence="7" type="ORF">Pcatena_01990</name>
</gene>
<feature type="transmembrane region" description="Helical" evidence="6">
    <location>
        <begin position="42"/>
        <end position="62"/>
    </location>
</feature>
<dbReference type="GO" id="GO:0005886">
    <property type="term" value="C:plasma membrane"/>
    <property type="evidence" value="ECO:0007669"/>
    <property type="project" value="UniProtKB-SubCell"/>
</dbReference>
<evidence type="ECO:0000313" key="8">
    <source>
        <dbReference type="Proteomes" id="UP000273154"/>
    </source>
</evidence>
<dbReference type="Proteomes" id="UP000273154">
    <property type="component" value="Chromosome"/>
</dbReference>
<name>A0A3G9K4W0_9ACTN</name>
<dbReference type="PANTHER" id="PTHR43701:SF2">
    <property type="entry name" value="MEMBRANE TRANSPORTER PROTEIN YJNA-RELATED"/>
    <property type="match status" value="1"/>
</dbReference>